<dbReference type="AlphaFoldDB" id="A0A140L6W4"/>
<accession>A0A140L6W4</accession>
<protein>
    <recommendedName>
        <fullName evidence="3">Transposase IS701-like DDE domain-containing protein</fullName>
    </recommendedName>
</protein>
<evidence type="ECO:0008006" key="3">
    <source>
        <dbReference type="Google" id="ProtNLM"/>
    </source>
</evidence>
<sequence>MLRSDTLGITSVMRDLAISPRFYETMLHFFRANSWSLESLANQWFHVVKEYAPVYYEGDAAVLIGDGVKQAKEAHYMPGVKKLHQESENSSKAEYIFGHMFGVVGVLVGDINQWFCLPLFINLQDGVSTIFSWKDCPEIQNSHVGQTVENAFKITKVIGKSILLLDRYFLSITALAKLNE</sequence>
<name>A0A140L6W4_9FIRM</name>
<dbReference type="PATRIC" id="fig|520762.4.peg.1389"/>
<keyword evidence="2" id="KW-1185">Reference proteome</keyword>
<dbReference type="RefSeq" id="WP_330382042.1">
    <property type="nucleotide sequence ID" value="NZ_LOEE01000028.1"/>
</dbReference>
<gene>
    <name evidence="1" type="ORF">AN619_12460</name>
</gene>
<reference evidence="1 2" key="1">
    <citation type="submission" date="2015-12" db="EMBL/GenBank/DDBJ databases">
        <title>Draft genome sequence of the thermoanaerobe Thermotalea metallivorans, an isolate from the runoff channel of the Great Artesian Basin, Australia.</title>
        <authorList>
            <person name="Patel B.K."/>
        </authorList>
    </citation>
    <scope>NUCLEOTIDE SEQUENCE [LARGE SCALE GENOMIC DNA]</scope>
    <source>
        <strain evidence="1 2">B2-1</strain>
    </source>
</reference>
<evidence type="ECO:0000313" key="1">
    <source>
        <dbReference type="EMBL" id="KXG76289.1"/>
    </source>
</evidence>
<comment type="caution">
    <text evidence="1">The sequence shown here is derived from an EMBL/GenBank/DDBJ whole genome shotgun (WGS) entry which is preliminary data.</text>
</comment>
<organism evidence="1 2">
    <name type="scientific">Thermotalea metallivorans</name>
    <dbReference type="NCBI Taxonomy" id="520762"/>
    <lineage>
        <taxon>Bacteria</taxon>
        <taxon>Bacillati</taxon>
        <taxon>Bacillota</taxon>
        <taxon>Clostridia</taxon>
        <taxon>Peptostreptococcales</taxon>
        <taxon>Thermotaleaceae</taxon>
        <taxon>Thermotalea</taxon>
    </lineage>
</organism>
<dbReference type="EMBL" id="LOEE01000028">
    <property type="protein sequence ID" value="KXG76289.1"/>
    <property type="molecule type" value="Genomic_DNA"/>
</dbReference>
<dbReference type="STRING" id="520762.AN619_12460"/>
<evidence type="ECO:0000313" key="2">
    <source>
        <dbReference type="Proteomes" id="UP000070456"/>
    </source>
</evidence>
<proteinExistence type="predicted"/>
<dbReference type="Proteomes" id="UP000070456">
    <property type="component" value="Unassembled WGS sequence"/>
</dbReference>